<keyword evidence="2" id="KW-1185">Reference proteome</keyword>
<reference evidence="1" key="1">
    <citation type="journal article" date="2022" name="bioRxiv">
        <title>Sequencing and chromosome-scale assembly of the giantPleurodeles waltlgenome.</title>
        <authorList>
            <person name="Brown T."/>
            <person name="Elewa A."/>
            <person name="Iarovenko S."/>
            <person name="Subramanian E."/>
            <person name="Araus A.J."/>
            <person name="Petzold A."/>
            <person name="Susuki M."/>
            <person name="Suzuki K.-i.T."/>
            <person name="Hayashi T."/>
            <person name="Toyoda A."/>
            <person name="Oliveira C."/>
            <person name="Osipova E."/>
            <person name="Leigh N.D."/>
            <person name="Simon A."/>
            <person name="Yun M.H."/>
        </authorList>
    </citation>
    <scope>NUCLEOTIDE SEQUENCE</scope>
    <source>
        <strain evidence="1">20211129_DDA</strain>
        <tissue evidence="1">Liver</tissue>
    </source>
</reference>
<dbReference type="EMBL" id="JANPWB010000005">
    <property type="protein sequence ID" value="KAJ1184126.1"/>
    <property type="molecule type" value="Genomic_DNA"/>
</dbReference>
<dbReference type="AlphaFoldDB" id="A0AAV7U652"/>
<comment type="caution">
    <text evidence="1">The sequence shown here is derived from an EMBL/GenBank/DDBJ whole genome shotgun (WGS) entry which is preliminary data.</text>
</comment>
<accession>A0AAV7U652</accession>
<protein>
    <submittedName>
        <fullName evidence="1">Uncharacterized protein</fullName>
    </submittedName>
</protein>
<name>A0AAV7U652_PLEWA</name>
<proteinExistence type="predicted"/>
<gene>
    <name evidence="1" type="ORF">NDU88_000936</name>
</gene>
<sequence length="84" mass="9727">MFCPVTLKRPEHPFQCTKAEASVSHWWWPLSSRGQINRQGYYLQKVGSNAKMLTVYADNKAVAAEARSLERVLHPWRDLLNTKL</sequence>
<organism evidence="1 2">
    <name type="scientific">Pleurodeles waltl</name>
    <name type="common">Iberian ribbed newt</name>
    <dbReference type="NCBI Taxonomy" id="8319"/>
    <lineage>
        <taxon>Eukaryota</taxon>
        <taxon>Metazoa</taxon>
        <taxon>Chordata</taxon>
        <taxon>Craniata</taxon>
        <taxon>Vertebrata</taxon>
        <taxon>Euteleostomi</taxon>
        <taxon>Amphibia</taxon>
        <taxon>Batrachia</taxon>
        <taxon>Caudata</taxon>
        <taxon>Salamandroidea</taxon>
        <taxon>Salamandridae</taxon>
        <taxon>Pleurodelinae</taxon>
        <taxon>Pleurodeles</taxon>
    </lineage>
</organism>
<evidence type="ECO:0000313" key="1">
    <source>
        <dbReference type="EMBL" id="KAJ1184126.1"/>
    </source>
</evidence>
<dbReference type="Proteomes" id="UP001066276">
    <property type="component" value="Chromosome 3_1"/>
</dbReference>
<evidence type="ECO:0000313" key="2">
    <source>
        <dbReference type="Proteomes" id="UP001066276"/>
    </source>
</evidence>